<feature type="domain" description="Glycosyl hydrolase-like 10" evidence="2">
    <location>
        <begin position="60"/>
        <end position="365"/>
    </location>
</feature>
<dbReference type="InterPro" id="IPR052177">
    <property type="entry name" value="Divisome_Glycosyl_Hydrolase"/>
</dbReference>
<dbReference type="Proteomes" id="UP001304461">
    <property type="component" value="Unassembled WGS sequence"/>
</dbReference>
<name>A0ABU5RR94_9CYAN</name>
<evidence type="ECO:0000259" key="2">
    <source>
        <dbReference type="Pfam" id="PF02638"/>
    </source>
</evidence>
<dbReference type="RefSeq" id="WP_323304418.1">
    <property type="nucleotide sequence ID" value="NZ_JAYGHX010000002.1"/>
</dbReference>
<evidence type="ECO:0000256" key="1">
    <source>
        <dbReference type="ARBA" id="ARBA00022729"/>
    </source>
</evidence>
<organism evidence="3 4">
    <name type="scientific">Cyanobium gracile UHCC 0139</name>
    <dbReference type="NCBI Taxonomy" id="3110308"/>
    <lineage>
        <taxon>Bacteria</taxon>
        <taxon>Bacillati</taxon>
        <taxon>Cyanobacteriota</taxon>
        <taxon>Cyanophyceae</taxon>
        <taxon>Synechococcales</taxon>
        <taxon>Prochlorococcaceae</taxon>
        <taxon>Cyanobium</taxon>
    </lineage>
</organism>
<keyword evidence="1" id="KW-0732">Signal</keyword>
<protein>
    <submittedName>
        <fullName evidence="3">Family 10 glycosylhydrolase</fullName>
    </submittedName>
</protein>
<reference evidence="3 4" key="1">
    <citation type="submission" date="2023-12" db="EMBL/GenBank/DDBJ databases">
        <title>Baltic Sea Cyanobacteria.</title>
        <authorList>
            <person name="Delbaje E."/>
            <person name="Fewer D.P."/>
            <person name="Shishido T.K."/>
        </authorList>
    </citation>
    <scope>NUCLEOTIDE SEQUENCE [LARGE SCALE GENOMIC DNA]</scope>
    <source>
        <strain evidence="3 4">UHCC 0139</strain>
    </source>
</reference>
<accession>A0ABU5RR94</accession>
<dbReference type="InterPro" id="IPR003790">
    <property type="entry name" value="GHL10"/>
</dbReference>
<comment type="caution">
    <text evidence="3">The sequence shown here is derived from an EMBL/GenBank/DDBJ whole genome shotgun (WGS) entry which is preliminary data.</text>
</comment>
<dbReference type="Pfam" id="PF02638">
    <property type="entry name" value="GHL10"/>
    <property type="match status" value="1"/>
</dbReference>
<proteinExistence type="predicted"/>
<dbReference type="SUPFAM" id="SSF51445">
    <property type="entry name" value="(Trans)glycosidases"/>
    <property type="match status" value="1"/>
</dbReference>
<dbReference type="InterPro" id="IPR017853">
    <property type="entry name" value="GH"/>
</dbReference>
<dbReference type="PANTHER" id="PTHR43405">
    <property type="entry name" value="GLYCOSYL HYDROLASE DIGH"/>
    <property type="match status" value="1"/>
</dbReference>
<sequence length="417" mass="47195">MAAPEPPVRRVPLRRFARLKRHLPVPLTVLVTALLALTVGAPRPADAQSRLPKGFERRVGVWLTNSPSPLYYDAARIESAVAQLDAAGFNTLYPNVWSRGATFHRSRWAPLEPALARANPGLDPICRFTKAAHRRGMQVIPWFEYGLMEPADAEVVQRNPEWVLRRVDGSALYAMHGANLKTSPLKDLRVWLNPAHPGVRARFIGLIKEIVQRCGVDGIQLDDHFAWPVELGYDPYTRALYLADTGREPPANFNDRYWMKWRRQQLTALLRELRGTLQEVGGPRRTVISLSPGPFRFAYNHWLQDWELWALGELVDDLIVQNYAYSVKGFARDLDQPALVKARRWGMPVEIGILSGFGGRTPDMATLEQKVRLSAARGHGVIFFYWEGLWGQHAGPEGAAFRQAAFRRLNREVFGGR</sequence>
<keyword evidence="4" id="KW-1185">Reference proteome</keyword>
<dbReference type="Gene3D" id="3.20.20.80">
    <property type="entry name" value="Glycosidases"/>
    <property type="match status" value="1"/>
</dbReference>
<gene>
    <name evidence="3" type="ORF">VB738_03420</name>
</gene>
<dbReference type="EMBL" id="JAYGHX010000002">
    <property type="protein sequence ID" value="MEA5390305.1"/>
    <property type="molecule type" value="Genomic_DNA"/>
</dbReference>
<evidence type="ECO:0000313" key="4">
    <source>
        <dbReference type="Proteomes" id="UP001304461"/>
    </source>
</evidence>
<dbReference type="PANTHER" id="PTHR43405:SF1">
    <property type="entry name" value="GLYCOSYL HYDROLASE DIGH"/>
    <property type="match status" value="1"/>
</dbReference>
<evidence type="ECO:0000313" key="3">
    <source>
        <dbReference type="EMBL" id="MEA5390305.1"/>
    </source>
</evidence>